<keyword evidence="2" id="KW-1185">Reference proteome</keyword>
<protein>
    <submittedName>
        <fullName evidence="1">Uncharacterized protein</fullName>
    </submittedName>
</protein>
<sequence>MSAWKIKRQKVKGNKAKHHLALMRQQLDLRTINNMQWDPFRNIKDAVKWEVIITVPYDPLEKLYCFPSSDVVRSLRAAGWIEAQHYIVDHHIDYDTYWKHVSHDALMSDIVRCGNIDIPGLRALTNGVTFPRVEFPTADFTTQETQIPPPRLGDYPRWIMELGSAHGTTWHTIPSIASTSTIEVPTGYDFFVMTEGMRKFTLDWTFDLGLKSNGKMKRELLKRGLHVGRVHGGGVRGEGHLKVGPLLPDDQDVPRDLLFSIIWVLTGIVC</sequence>
<accession>A0A7J7KW33</accession>
<dbReference type="EMBL" id="JACGCM010002835">
    <property type="protein sequence ID" value="KAF6134566.1"/>
    <property type="molecule type" value="Genomic_DNA"/>
</dbReference>
<dbReference type="AlphaFoldDB" id="A0A7J7KW33"/>
<proteinExistence type="predicted"/>
<evidence type="ECO:0000313" key="2">
    <source>
        <dbReference type="Proteomes" id="UP000541444"/>
    </source>
</evidence>
<evidence type="ECO:0000313" key="1">
    <source>
        <dbReference type="EMBL" id="KAF6134566.1"/>
    </source>
</evidence>
<comment type="caution">
    <text evidence="1">The sequence shown here is derived from an EMBL/GenBank/DDBJ whole genome shotgun (WGS) entry which is preliminary data.</text>
</comment>
<name>A0A7J7KW33_9MAGN</name>
<gene>
    <name evidence="1" type="ORF">GIB67_022306</name>
</gene>
<reference evidence="1 2" key="1">
    <citation type="journal article" date="2020" name="IScience">
        <title>Genome Sequencing of the Endangered Kingdonia uniflora (Circaeasteraceae, Ranunculales) Reveals Potential Mechanisms of Evolutionary Specialization.</title>
        <authorList>
            <person name="Sun Y."/>
            <person name="Deng T."/>
            <person name="Zhang A."/>
            <person name="Moore M.J."/>
            <person name="Landis J.B."/>
            <person name="Lin N."/>
            <person name="Zhang H."/>
            <person name="Zhang X."/>
            <person name="Huang J."/>
            <person name="Zhang X."/>
            <person name="Sun H."/>
            <person name="Wang H."/>
        </authorList>
    </citation>
    <scope>NUCLEOTIDE SEQUENCE [LARGE SCALE GENOMIC DNA]</scope>
    <source>
        <strain evidence="1">TB1705</strain>
        <tissue evidence="1">Leaf</tissue>
    </source>
</reference>
<dbReference type="OrthoDB" id="1493087at2759"/>
<organism evidence="1 2">
    <name type="scientific">Kingdonia uniflora</name>
    <dbReference type="NCBI Taxonomy" id="39325"/>
    <lineage>
        <taxon>Eukaryota</taxon>
        <taxon>Viridiplantae</taxon>
        <taxon>Streptophyta</taxon>
        <taxon>Embryophyta</taxon>
        <taxon>Tracheophyta</taxon>
        <taxon>Spermatophyta</taxon>
        <taxon>Magnoliopsida</taxon>
        <taxon>Ranunculales</taxon>
        <taxon>Circaeasteraceae</taxon>
        <taxon>Kingdonia</taxon>
    </lineage>
</organism>
<dbReference type="Proteomes" id="UP000541444">
    <property type="component" value="Unassembled WGS sequence"/>
</dbReference>